<dbReference type="RefSeq" id="WP_251838816.1">
    <property type="nucleotide sequence ID" value="NZ_JACSPO010000001.1"/>
</dbReference>
<dbReference type="InterPro" id="IPR011335">
    <property type="entry name" value="Restrct_endonuc-II-like"/>
</dbReference>
<organism evidence="2 3">
    <name type="scientific">Oceanitalea stevensii</name>
    <dbReference type="NCBI Taxonomy" id="2763072"/>
    <lineage>
        <taxon>Bacteria</taxon>
        <taxon>Bacillati</taxon>
        <taxon>Actinomycetota</taxon>
        <taxon>Actinomycetes</taxon>
        <taxon>Micrococcales</taxon>
        <taxon>Bogoriellaceae</taxon>
        <taxon>Georgenia</taxon>
    </lineage>
</organism>
<name>A0ABR8Z136_9MICO</name>
<dbReference type="Proteomes" id="UP000661894">
    <property type="component" value="Unassembled WGS sequence"/>
</dbReference>
<proteinExistence type="predicted"/>
<feature type="domain" description="Restriction endonuclease type II-like" evidence="1">
    <location>
        <begin position="224"/>
        <end position="294"/>
    </location>
</feature>
<evidence type="ECO:0000313" key="3">
    <source>
        <dbReference type="Proteomes" id="UP000661894"/>
    </source>
</evidence>
<evidence type="ECO:0000259" key="1">
    <source>
        <dbReference type="Pfam" id="PF18741"/>
    </source>
</evidence>
<dbReference type="SUPFAM" id="SSF52980">
    <property type="entry name" value="Restriction endonuclease-like"/>
    <property type="match status" value="1"/>
</dbReference>
<sequence length="318" mass="34885">MSIDPVPASFARAAEKDCVTPLLTRDAAAHGLTPSLLRRKAYRRVFHGVHLPVDAADDTWTRAHAALALTGQGAVASFTTAARLWGAAVPEDADIHVSVATAAERRAVEGITFHVDQGLVPEHHVRGVRVTSPEHTFIDLARRLSLVDLVVVGDGLVRNGHTTPEMLRTACLASRRKGSVAARRASMYVRTGVESPMETRLRMLVILAGLPEPELQIEIRLEDGTVVYRLDMGYVAALLGFEYDGRHHAEDPEQWDHDVSRREYLDSIGWRIIVIRAADIYQHPDQTLARIVTAMKAAGAPVPALSTTWARHFPGRSS</sequence>
<dbReference type="InterPro" id="IPR049468">
    <property type="entry name" value="Restrct_endonuc-II-like_dom"/>
</dbReference>
<comment type="caution">
    <text evidence="2">The sequence shown here is derived from an EMBL/GenBank/DDBJ whole genome shotgun (WGS) entry which is preliminary data.</text>
</comment>
<protein>
    <submittedName>
        <fullName evidence="2">DUF559 domain-containing protein</fullName>
    </submittedName>
</protein>
<reference evidence="2 3" key="1">
    <citation type="submission" date="2020-08" db="EMBL/GenBank/DDBJ databases">
        <title>A Genomic Blueprint of the Chicken Gut Microbiome.</title>
        <authorList>
            <person name="Gilroy R."/>
            <person name="Ravi A."/>
            <person name="Getino M."/>
            <person name="Pursley I."/>
            <person name="Horton D.L."/>
            <person name="Alikhan N.-F."/>
            <person name="Baker D."/>
            <person name="Gharbi K."/>
            <person name="Hall N."/>
            <person name="Watson M."/>
            <person name="Adriaenssens E.M."/>
            <person name="Foster-Nyarko E."/>
            <person name="Jarju S."/>
            <person name="Secka A."/>
            <person name="Antonio M."/>
            <person name="Oren A."/>
            <person name="Chaudhuri R."/>
            <person name="La Ragione R.M."/>
            <person name="Hildebrand F."/>
            <person name="Pallen M.J."/>
        </authorList>
    </citation>
    <scope>NUCLEOTIDE SEQUENCE [LARGE SCALE GENOMIC DNA]</scope>
    <source>
        <strain evidence="2 3">Sa1BUA1</strain>
    </source>
</reference>
<dbReference type="Pfam" id="PF18741">
    <property type="entry name" value="MTES_1575"/>
    <property type="match status" value="1"/>
</dbReference>
<gene>
    <name evidence="2" type="ORF">H9624_05385</name>
</gene>
<accession>A0ABR8Z136</accession>
<dbReference type="EMBL" id="JACSPO010000001">
    <property type="protein sequence ID" value="MBD8061753.1"/>
    <property type="molecule type" value="Genomic_DNA"/>
</dbReference>
<dbReference type="Gene3D" id="3.40.960.10">
    <property type="entry name" value="VSR Endonuclease"/>
    <property type="match status" value="1"/>
</dbReference>
<keyword evidence="3" id="KW-1185">Reference proteome</keyword>
<evidence type="ECO:0000313" key="2">
    <source>
        <dbReference type="EMBL" id="MBD8061753.1"/>
    </source>
</evidence>